<evidence type="ECO:0000313" key="5">
    <source>
        <dbReference type="EMBL" id="CCC40957.1"/>
    </source>
</evidence>
<feature type="compositionally biased region" description="Basic and acidic residues" evidence="2">
    <location>
        <begin position="140"/>
        <end position="161"/>
    </location>
</feature>
<sequence length="172" mass="19214">MDADRLVVGIAAVFAGITTLLTILSFVYQIFLLIVAVPFAAATYLLWYHASGRIEKTLRAGATQQRRSRRGVDQSGNATRGPGSFEGSGPGRRATNHRQTRYTRGRSNRTPRHSNGLSTQEAYQTLGVDSDADQTTIKRAYRERVKKTHPDTETGDEEKFKRVNQAYEHLSE</sequence>
<dbReference type="PRINTS" id="PR00625">
    <property type="entry name" value="JDOMAIN"/>
</dbReference>
<dbReference type="InterPro" id="IPR001623">
    <property type="entry name" value="DnaJ_domain"/>
</dbReference>
<dbReference type="PANTHER" id="PTHR43096:SF52">
    <property type="entry name" value="DNAJ HOMOLOG 1, MITOCHONDRIAL-RELATED"/>
    <property type="match status" value="1"/>
</dbReference>
<keyword evidence="1" id="KW-0143">Chaperone</keyword>
<evidence type="ECO:0000256" key="2">
    <source>
        <dbReference type="SAM" id="MobiDB-lite"/>
    </source>
</evidence>
<dbReference type="HOGENOM" id="CLU_123159_0_0_2"/>
<organism evidence="5 6">
    <name type="scientific">Haloquadratum walsbyi (strain DSM 16854 / JCM 12705 / C23)</name>
    <dbReference type="NCBI Taxonomy" id="768065"/>
    <lineage>
        <taxon>Archaea</taxon>
        <taxon>Methanobacteriati</taxon>
        <taxon>Methanobacteriota</taxon>
        <taxon>Stenosarchaea group</taxon>
        <taxon>Halobacteria</taxon>
        <taxon>Halobacteriales</taxon>
        <taxon>Haloferacaceae</taxon>
        <taxon>Haloquadratum</taxon>
    </lineage>
</organism>
<evidence type="ECO:0000313" key="6">
    <source>
        <dbReference type="Proteomes" id="UP000007954"/>
    </source>
</evidence>
<dbReference type="Pfam" id="PF00226">
    <property type="entry name" value="DnaJ"/>
    <property type="match status" value="1"/>
</dbReference>
<dbReference type="GO" id="GO:0051082">
    <property type="term" value="F:unfolded protein binding"/>
    <property type="evidence" value="ECO:0007669"/>
    <property type="project" value="TreeGrafter"/>
</dbReference>
<feature type="transmembrane region" description="Helical" evidence="3">
    <location>
        <begin position="7"/>
        <end position="24"/>
    </location>
</feature>
<dbReference type="OrthoDB" id="11397at2157"/>
<feature type="transmembrane region" description="Helical" evidence="3">
    <location>
        <begin position="30"/>
        <end position="50"/>
    </location>
</feature>
<dbReference type="GO" id="GO:0005737">
    <property type="term" value="C:cytoplasm"/>
    <property type="evidence" value="ECO:0007669"/>
    <property type="project" value="TreeGrafter"/>
</dbReference>
<dbReference type="CDD" id="cd06257">
    <property type="entry name" value="DnaJ"/>
    <property type="match status" value="1"/>
</dbReference>
<evidence type="ECO:0000256" key="3">
    <source>
        <dbReference type="SAM" id="Phobius"/>
    </source>
</evidence>
<evidence type="ECO:0000256" key="1">
    <source>
        <dbReference type="ARBA" id="ARBA00023186"/>
    </source>
</evidence>
<dbReference type="KEGG" id="hwc:Hqrw_3173"/>
<feature type="compositionally biased region" description="Polar residues" evidence="2">
    <location>
        <begin position="113"/>
        <end position="123"/>
    </location>
</feature>
<dbReference type="GeneID" id="12447971"/>
<dbReference type="Proteomes" id="UP000007954">
    <property type="component" value="Chromosome"/>
</dbReference>
<dbReference type="GO" id="GO:0042026">
    <property type="term" value="P:protein refolding"/>
    <property type="evidence" value="ECO:0007669"/>
    <property type="project" value="TreeGrafter"/>
</dbReference>
<gene>
    <name evidence="5" type="primary">dnaJ3</name>
    <name evidence="5" type="ordered locus">Hqrw_3173</name>
</gene>
<dbReference type="RefSeq" id="WP_014556450.1">
    <property type="nucleotide sequence ID" value="NC_017459.1"/>
</dbReference>
<keyword evidence="3" id="KW-0812">Transmembrane</keyword>
<dbReference type="SMART" id="SM00271">
    <property type="entry name" value="DnaJ"/>
    <property type="match status" value="1"/>
</dbReference>
<name>G0LJM3_HALWC</name>
<feature type="compositionally biased region" description="Basic residues" evidence="2">
    <location>
        <begin position="94"/>
        <end position="112"/>
    </location>
</feature>
<proteinExistence type="predicted"/>
<dbReference type="AlphaFoldDB" id="G0LJM3"/>
<dbReference type="InterPro" id="IPR036869">
    <property type="entry name" value="J_dom_sf"/>
</dbReference>
<reference evidence="5 6" key="1">
    <citation type="journal article" date="2011" name="PLoS ONE">
        <title>Haloquadratum walsbyi: limited diversity in a global pond.</title>
        <authorList>
            <person name="Dyall-Smith M."/>
            <person name="Pfeiffer F."/>
            <person name="Klee K."/>
            <person name="Palm P."/>
            <person name="Gross K."/>
            <person name="Schuster S.C."/>
            <person name="Rampp M."/>
            <person name="Oesterhelt D."/>
        </authorList>
    </citation>
    <scope>NUCLEOTIDE SEQUENCE [LARGE SCALE GENOMIC DNA]</scope>
    <source>
        <strain evidence="6">DSM 16854 / JCM 12705 / C23</strain>
    </source>
</reference>
<protein>
    <submittedName>
        <fullName evidence="5">DnaJ N-terminal domain protein</fullName>
    </submittedName>
</protein>
<accession>G0LJM3</accession>
<feature type="region of interest" description="Disordered" evidence="2">
    <location>
        <begin position="59"/>
        <end position="172"/>
    </location>
</feature>
<dbReference type="SUPFAM" id="SSF46565">
    <property type="entry name" value="Chaperone J-domain"/>
    <property type="match status" value="1"/>
</dbReference>
<dbReference type="PROSITE" id="PS50076">
    <property type="entry name" value="DNAJ_2"/>
    <property type="match status" value="1"/>
</dbReference>
<dbReference type="EMBL" id="FR746099">
    <property type="protein sequence ID" value="CCC40957.1"/>
    <property type="molecule type" value="Genomic_DNA"/>
</dbReference>
<feature type="domain" description="J" evidence="4">
    <location>
        <begin position="121"/>
        <end position="172"/>
    </location>
</feature>
<dbReference type="Gene3D" id="1.10.287.110">
    <property type="entry name" value="DnaJ domain"/>
    <property type="match status" value="1"/>
</dbReference>
<keyword evidence="3" id="KW-0472">Membrane</keyword>
<evidence type="ECO:0000259" key="4">
    <source>
        <dbReference type="PROSITE" id="PS50076"/>
    </source>
</evidence>
<dbReference type="PANTHER" id="PTHR43096">
    <property type="entry name" value="DNAJ HOMOLOG 1, MITOCHONDRIAL-RELATED"/>
    <property type="match status" value="1"/>
</dbReference>
<keyword evidence="3" id="KW-1133">Transmembrane helix</keyword>